<evidence type="ECO:0000313" key="3">
    <source>
        <dbReference type="Proteomes" id="UP000726737"/>
    </source>
</evidence>
<name>A0A9P6TZK2_9FUNG</name>
<dbReference type="PANTHER" id="PTHR36182">
    <property type="entry name" value="PROTEIN, PUTATIVE (AFU_ORTHOLOGUE AFUA_6G10930)-RELATED"/>
    <property type="match status" value="1"/>
</dbReference>
<feature type="chain" id="PRO_5040149635" description="Lytic polysaccharide monooxygenase" evidence="1">
    <location>
        <begin position="27"/>
        <end position="250"/>
    </location>
</feature>
<dbReference type="EMBL" id="JAAAJA010000494">
    <property type="protein sequence ID" value="KAG0252841.1"/>
    <property type="molecule type" value="Genomic_DNA"/>
</dbReference>
<comment type="caution">
    <text evidence="2">The sequence shown here is derived from an EMBL/GenBank/DDBJ whole genome shotgun (WGS) entry which is preliminary data.</text>
</comment>
<dbReference type="Proteomes" id="UP000726737">
    <property type="component" value="Unassembled WGS sequence"/>
</dbReference>
<protein>
    <recommendedName>
        <fullName evidence="4">Lytic polysaccharide monooxygenase</fullName>
    </recommendedName>
</protein>
<dbReference type="AlphaFoldDB" id="A0A9P6TZK2"/>
<dbReference type="OrthoDB" id="2342176at2759"/>
<proteinExistence type="predicted"/>
<keyword evidence="3" id="KW-1185">Reference proteome</keyword>
<dbReference type="PANTHER" id="PTHR36182:SF1">
    <property type="entry name" value="PROTEIN, PUTATIVE (AFU_ORTHOLOGUE AFUA_6G10930)-RELATED"/>
    <property type="match status" value="1"/>
</dbReference>
<dbReference type="Gene3D" id="2.70.50.70">
    <property type="match status" value="1"/>
</dbReference>
<keyword evidence="1" id="KW-0732">Signal</keyword>
<sequence length="250" mass="27072">MKTATFLSSLLVATATLLSSLTPTSGHMAISNPPGQAGPWSNNLRSDVHAWIGYKGKTFPCGGYEAGPVTTYQAGQIIPVRFWTFDVKDYKRFPPPNGIKAPRHGGGSCEFSLSYDGGKTWRVIGQYTKTCPDIYYEWPVMIPKNAPSCTDSNKCLFSFSWTAYTTNQFYHHCANIVIQGVENGELPTLDMTVVNVAKMGQKMNTHANGDAREGKSSGPDPCEQENNTNGFYAYGGDAGSSGIDLGLVSI</sequence>
<reference evidence="2" key="1">
    <citation type="journal article" date="2020" name="Fungal Divers.">
        <title>Resolving the Mortierellaceae phylogeny through synthesis of multi-gene phylogenetics and phylogenomics.</title>
        <authorList>
            <person name="Vandepol N."/>
            <person name="Liber J."/>
            <person name="Desiro A."/>
            <person name="Na H."/>
            <person name="Kennedy M."/>
            <person name="Barry K."/>
            <person name="Grigoriev I.V."/>
            <person name="Miller A.N."/>
            <person name="O'Donnell K."/>
            <person name="Stajich J.E."/>
            <person name="Bonito G."/>
        </authorList>
    </citation>
    <scope>NUCLEOTIDE SEQUENCE</scope>
    <source>
        <strain evidence="2">KOD948</strain>
    </source>
</reference>
<accession>A0A9P6TZK2</accession>
<gene>
    <name evidence="2" type="ORF">BG011_006706</name>
</gene>
<evidence type="ECO:0000256" key="1">
    <source>
        <dbReference type="SAM" id="SignalP"/>
    </source>
</evidence>
<organism evidence="2 3">
    <name type="scientific">Mortierella polycephala</name>
    <dbReference type="NCBI Taxonomy" id="41804"/>
    <lineage>
        <taxon>Eukaryota</taxon>
        <taxon>Fungi</taxon>
        <taxon>Fungi incertae sedis</taxon>
        <taxon>Mucoromycota</taxon>
        <taxon>Mortierellomycotina</taxon>
        <taxon>Mortierellomycetes</taxon>
        <taxon>Mortierellales</taxon>
        <taxon>Mortierellaceae</taxon>
        <taxon>Mortierella</taxon>
    </lineage>
</organism>
<feature type="signal peptide" evidence="1">
    <location>
        <begin position="1"/>
        <end position="26"/>
    </location>
</feature>
<evidence type="ECO:0000313" key="2">
    <source>
        <dbReference type="EMBL" id="KAG0252841.1"/>
    </source>
</evidence>
<evidence type="ECO:0008006" key="4">
    <source>
        <dbReference type="Google" id="ProtNLM"/>
    </source>
</evidence>